<dbReference type="PANTHER" id="PTHR11236:SF50">
    <property type="entry name" value="AMINODEOXYCHORISMATE SYNTHASE COMPONENT 1"/>
    <property type="match status" value="1"/>
</dbReference>
<dbReference type="EMBL" id="CP089291">
    <property type="protein sequence ID" value="UOF89670.1"/>
    <property type="molecule type" value="Genomic_DNA"/>
</dbReference>
<organism evidence="2 3">
    <name type="scientific">Fodinisporobacter ferrooxydans</name>
    <dbReference type="NCBI Taxonomy" id="2901836"/>
    <lineage>
        <taxon>Bacteria</taxon>
        <taxon>Bacillati</taxon>
        <taxon>Bacillota</taxon>
        <taxon>Bacilli</taxon>
        <taxon>Bacillales</taxon>
        <taxon>Alicyclobacillaceae</taxon>
        <taxon>Fodinisporobacter</taxon>
    </lineage>
</organism>
<keyword evidence="2" id="KW-0032">Aminotransferase</keyword>
<proteinExistence type="predicted"/>
<reference evidence="2" key="1">
    <citation type="submission" date="2021-12" db="EMBL/GenBank/DDBJ databases">
        <title>Alicyclobacillaceae gen. nov., sp. nov., isolated from chalcocite enrichment system.</title>
        <authorList>
            <person name="Jiang Z."/>
        </authorList>
    </citation>
    <scope>NUCLEOTIDE SEQUENCE</scope>
    <source>
        <strain evidence="2">MYW30-H2</strain>
    </source>
</reference>
<protein>
    <submittedName>
        <fullName evidence="2">Aminodeoxychorismate synthase component I</fullName>
        <ecNumber evidence="2">2.6.1.85</ecNumber>
    </submittedName>
</protein>
<dbReference type="Gene3D" id="3.60.120.10">
    <property type="entry name" value="Anthranilate synthase"/>
    <property type="match status" value="1"/>
</dbReference>
<dbReference type="InterPro" id="IPR043132">
    <property type="entry name" value="BCAT-like_C"/>
</dbReference>
<dbReference type="Pfam" id="PF00425">
    <property type="entry name" value="Chorismate_bind"/>
    <property type="match status" value="1"/>
</dbReference>
<dbReference type="NCBIfam" id="TIGR00553">
    <property type="entry name" value="pabB"/>
    <property type="match status" value="1"/>
</dbReference>
<dbReference type="Gene3D" id="3.20.10.10">
    <property type="entry name" value="D-amino Acid Aminotransferase, subunit A, domain 2"/>
    <property type="match status" value="1"/>
</dbReference>
<dbReference type="Pfam" id="PF01063">
    <property type="entry name" value="Aminotran_4"/>
    <property type="match status" value="1"/>
</dbReference>
<evidence type="ECO:0000313" key="3">
    <source>
        <dbReference type="Proteomes" id="UP000830167"/>
    </source>
</evidence>
<dbReference type="PANTHER" id="PTHR11236">
    <property type="entry name" value="AMINOBENZOATE/ANTHRANILATE SYNTHASE"/>
    <property type="match status" value="1"/>
</dbReference>
<dbReference type="Gene3D" id="3.30.470.10">
    <property type="match status" value="1"/>
</dbReference>
<name>A0ABY4CP87_9BACL</name>
<sequence>MNDRIPSPFLLFDFTDENGCRQPLLFRDPIQIFAVYSIEDVYPTLCAIQMEVNKGLYAAGFLTYEAAPAFDPAFSAAHSHKLPLAWFGIFQEPLQEPHAVLAKPFAGTGEFHFMPWESTVSKEEYASKMQRIKDAIGRGETYQLNYTMRLRSHFSGDDFAYYQLLRAAQKGNYSAYLNIGSHRILSASPELFFHVKDRQVATRPMKGTAKRGRWFEEDQEMAAWLQASDKNRAENVMIVDLLRNDIGRIAETGSVHVPALFELERYPTVFQLTSTVVGQLHTHATWIDVLQALFPCGSITGAPKIRTMELISEWETAPRELYCGTIGLIKPNGNAVFNVAIRTMILDAATGMAEYGVGGGITWDSAVEEEYVEAFAKAALLTEEMPTFELLETLKMEQRNYILFKRHLERLQKSAQYFAIPLDLDHVKCKLTDYANSFSAEEVRRVRLLVTQSGQVRIESTPLPAILAASSGESKAVALAQTAISKNNRFLYHKTTHRSMYEAHRSASDRIFDVLLWNEDEEITEFINGNVVVQIDGQKLTPPVACGLLPGTMRAQLLADGRIEEKRLTRSDIRRAEHIWFINSVRGCVPVHLEE</sequence>
<dbReference type="PRINTS" id="PR00095">
    <property type="entry name" value="ANTSNTHASEI"/>
</dbReference>
<accession>A0ABY4CP87</accession>
<dbReference type="EC" id="2.6.1.85" evidence="2"/>
<keyword evidence="2" id="KW-0808">Transferase</keyword>
<evidence type="ECO:0000259" key="1">
    <source>
        <dbReference type="Pfam" id="PF00425"/>
    </source>
</evidence>
<dbReference type="InterPro" id="IPR001544">
    <property type="entry name" value="Aminotrans_IV"/>
</dbReference>
<feature type="domain" description="Chorismate-utilising enzyme C-terminal" evidence="1">
    <location>
        <begin position="122"/>
        <end position="377"/>
    </location>
</feature>
<dbReference type="InterPro" id="IPR019999">
    <property type="entry name" value="Anth_synth_I-like"/>
</dbReference>
<dbReference type="SUPFAM" id="SSF56322">
    <property type="entry name" value="ADC synthase"/>
    <property type="match status" value="1"/>
</dbReference>
<dbReference type="Proteomes" id="UP000830167">
    <property type="component" value="Chromosome"/>
</dbReference>
<dbReference type="RefSeq" id="WP_347436360.1">
    <property type="nucleotide sequence ID" value="NZ_CP089291.1"/>
</dbReference>
<dbReference type="GO" id="GO:0046820">
    <property type="term" value="F:4-amino-4-deoxychorismate synthase activity"/>
    <property type="evidence" value="ECO:0007669"/>
    <property type="project" value="UniProtKB-EC"/>
</dbReference>
<dbReference type="InterPro" id="IPR005801">
    <property type="entry name" value="ADC_synthase"/>
</dbReference>
<dbReference type="InterPro" id="IPR005802">
    <property type="entry name" value="ADC_synth_comp_1"/>
</dbReference>
<gene>
    <name evidence="2" type="primary">pabB</name>
    <name evidence="2" type="ORF">LSG31_17555</name>
</gene>
<evidence type="ECO:0000313" key="2">
    <source>
        <dbReference type="EMBL" id="UOF89670.1"/>
    </source>
</evidence>
<dbReference type="InterPro" id="IPR043131">
    <property type="entry name" value="BCAT-like_N"/>
</dbReference>
<keyword evidence="3" id="KW-1185">Reference proteome</keyword>
<dbReference type="SUPFAM" id="SSF56752">
    <property type="entry name" value="D-aminoacid aminotransferase-like PLP-dependent enzymes"/>
    <property type="match status" value="1"/>
</dbReference>
<dbReference type="InterPro" id="IPR036038">
    <property type="entry name" value="Aminotransferase-like"/>
</dbReference>
<dbReference type="InterPro" id="IPR015890">
    <property type="entry name" value="Chorismate_C"/>
</dbReference>